<gene>
    <name evidence="4" type="ORF">FCL42_12480</name>
</gene>
<dbReference type="SUPFAM" id="SSF52317">
    <property type="entry name" value="Class I glutamine amidotransferase-like"/>
    <property type="match status" value="1"/>
</dbReference>
<keyword evidence="5" id="KW-1185">Reference proteome</keyword>
<evidence type="ECO:0000259" key="3">
    <source>
        <dbReference type="Pfam" id="PF19886"/>
    </source>
</evidence>
<feature type="signal peptide" evidence="2">
    <location>
        <begin position="1"/>
        <end position="20"/>
    </location>
</feature>
<evidence type="ECO:0000313" key="5">
    <source>
        <dbReference type="Proteomes" id="UP000305675"/>
    </source>
</evidence>
<feature type="chain" id="PRO_5020309747" description="Endonuclease YhcR N-terminal domain-containing protein" evidence="2">
    <location>
        <begin position="21"/>
        <end position="720"/>
    </location>
</feature>
<dbReference type="AlphaFoldDB" id="A0A4U1BP26"/>
<evidence type="ECO:0000313" key="4">
    <source>
        <dbReference type="EMBL" id="TKB54206.1"/>
    </source>
</evidence>
<dbReference type="InterPro" id="IPR045939">
    <property type="entry name" value="YhcR_N"/>
</dbReference>
<dbReference type="Proteomes" id="UP000305675">
    <property type="component" value="Unassembled WGS sequence"/>
</dbReference>
<proteinExistence type="predicted"/>
<accession>A0A4U1BP26</accession>
<dbReference type="OrthoDB" id="9801679at2"/>
<dbReference type="RefSeq" id="WP_136863755.1">
    <property type="nucleotide sequence ID" value="NZ_SWCJ01000009.1"/>
</dbReference>
<organism evidence="4 5">
    <name type="scientific">Ferrimonas aestuarii</name>
    <dbReference type="NCBI Taxonomy" id="2569539"/>
    <lineage>
        <taxon>Bacteria</taxon>
        <taxon>Pseudomonadati</taxon>
        <taxon>Pseudomonadota</taxon>
        <taxon>Gammaproteobacteria</taxon>
        <taxon>Alteromonadales</taxon>
        <taxon>Ferrimonadaceae</taxon>
        <taxon>Ferrimonas</taxon>
    </lineage>
</organism>
<feature type="domain" description="Endonuclease YhcR N-terminal" evidence="3">
    <location>
        <begin position="447"/>
        <end position="518"/>
    </location>
</feature>
<keyword evidence="2" id="KW-0732">Signal</keyword>
<comment type="caution">
    <text evidence="4">The sequence shown here is derived from an EMBL/GenBank/DDBJ whole genome shotgun (WGS) entry which is preliminary data.</text>
</comment>
<feature type="compositionally biased region" description="Polar residues" evidence="1">
    <location>
        <begin position="382"/>
        <end position="399"/>
    </location>
</feature>
<feature type="domain" description="Endonuclease YhcR N-terminal" evidence="3">
    <location>
        <begin position="551"/>
        <end position="611"/>
    </location>
</feature>
<evidence type="ECO:0000256" key="1">
    <source>
        <dbReference type="SAM" id="MobiDB-lite"/>
    </source>
</evidence>
<dbReference type="InterPro" id="IPR029062">
    <property type="entry name" value="Class_I_gatase-like"/>
</dbReference>
<sequence length="720" mass="76726">MKNYSLLPLVGLLVTAQAQAYGWNYPAPEKAPEAGQSNGKTVLFDVSHGGTEGNADWVIDGAFSDFADALVTQGYRVKEYRGVDLNGNGVIDYVDDLNQPNAQGNEAIITYSAIAEADVLVLAETNRPFTQTEYAALEQFVAAGKGIFFIADHYNADRNLNTWDATEVFNGYNRSALSQYNLGGAYGDLRNPQQANAGWLAQNFGIRFRFNGVDYKAGVSGVEPSNQTEGLTQGVEPILMAAGATLAIVDETKAKGLVYFSSSDTPTKWRHAVDSGIYLGGRAEGPYVAIAKSGAGKAAFIGDSSPIEDASPKYKRQDNGNSKKTYPGWTDPGHASVLAVNIINWLATPESYTEFGSVAHPAGEPTPSPMVAVEQDDPDNGQPWSQPSGSYNPWDSSTFAFGAYGASSGPGGDNGGDPSDPTPPTGTLSVTQALALGQGTEVRVSGVITAELNGEYALLLADSSDNSVTINVKLESQYRAEFSPVNNPELIGKTLIVSGRRDSYMSGPSIEYVNEMAIAQPYQSVNEVLSLEEGAKVDMVGVVSAPFNSVYAVELTDESGVGSINVQLPSAFRAQYSPNNNADIVGALIRVQGKKQRYANLPGVKSVTAIDTLSMTEPVDPAPGGVPEQALSITEARALPSGQQVLVYGVITEAVNDVYGLKLEDGNSELLIKLEADQRGEFSPKLNPQLLQQTLVVRGKRDNYMSQPSIEQVSEIYLVD</sequence>
<evidence type="ECO:0000256" key="2">
    <source>
        <dbReference type="SAM" id="SignalP"/>
    </source>
</evidence>
<reference evidence="4 5" key="1">
    <citation type="submission" date="2019-04" db="EMBL/GenBank/DDBJ databases">
        <authorList>
            <person name="Hwang J.C."/>
        </authorList>
    </citation>
    <scope>NUCLEOTIDE SEQUENCE [LARGE SCALE GENOMIC DNA]</scope>
    <source>
        <strain evidence="4 5">IMCC35002</strain>
    </source>
</reference>
<feature type="region of interest" description="Disordered" evidence="1">
    <location>
        <begin position="356"/>
        <end position="428"/>
    </location>
</feature>
<name>A0A4U1BP26_9GAMM</name>
<protein>
    <recommendedName>
        <fullName evidence="3">Endonuclease YhcR N-terminal domain-containing protein</fullName>
    </recommendedName>
</protein>
<feature type="region of interest" description="Disordered" evidence="1">
    <location>
        <begin position="306"/>
        <end position="328"/>
    </location>
</feature>
<dbReference type="EMBL" id="SWCJ01000009">
    <property type="protein sequence ID" value="TKB54206.1"/>
    <property type="molecule type" value="Genomic_DNA"/>
</dbReference>
<dbReference type="Pfam" id="PF19886">
    <property type="entry name" value="DUF6359"/>
    <property type="match status" value="2"/>
</dbReference>